<accession>A0ABR9CX64</accession>
<dbReference type="NCBIfam" id="TIGR03347">
    <property type="entry name" value="VI_chp_1"/>
    <property type="match status" value="1"/>
</dbReference>
<protein>
    <submittedName>
        <fullName evidence="1">Type VI secretion system baseplate subunit TssG</fullName>
    </submittedName>
</protein>
<keyword evidence="2" id="KW-1185">Reference proteome</keyword>
<dbReference type="InterPro" id="IPR010732">
    <property type="entry name" value="T6SS_TssG-like"/>
</dbReference>
<proteinExistence type="predicted"/>
<dbReference type="Proteomes" id="UP000652176">
    <property type="component" value="Unassembled WGS sequence"/>
</dbReference>
<dbReference type="RefSeq" id="WP_192372510.1">
    <property type="nucleotide sequence ID" value="NZ_CAJHIV010000001.1"/>
</dbReference>
<reference evidence="1 2" key="1">
    <citation type="submission" date="2020-09" db="EMBL/GenBank/DDBJ databases">
        <title>Methylomonas albis sp. nov. and Methylomonas fluvii sp. nov.: Two cold-adapted methanotrophs from the River Elbe and an amended description of Methylovulum psychrotolerans strain Eb1.</title>
        <authorList>
            <person name="Bussmann I.K."/>
            <person name="Klings K.-W."/>
            <person name="Warnstedt J."/>
            <person name="Hoppert M."/>
            <person name="Saborowski A."/>
            <person name="Horn F."/>
            <person name="Liebner S."/>
        </authorList>
    </citation>
    <scope>NUCLEOTIDE SEQUENCE [LARGE SCALE GENOMIC DNA]</scope>
    <source>
        <strain evidence="1 2">EbA</strain>
    </source>
</reference>
<organism evidence="1 2">
    <name type="scientific">Methylomonas albis</name>
    <dbReference type="NCBI Taxonomy" id="1854563"/>
    <lineage>
        <taxon>Bacteria</taxon>
        <taxon>Pseudomonadati</taxon>
        <taxon>Pseudomonadota</taxon>
        <taxon>Gammaproteobacteria</taxon>
        <taxon>Methylococcales</taxon>
        <taxon>Methylococcaceae</taxon>
        <taxon>Methylomonas</taxon>
    </lineage>
</organism>
<evidence type="ECO:0000313" key="1">
    <source>
        <dbReference type="EMBL" id="MBD9354533.1"/>
    </source>
</evidence>
<comment type="caution">
    <text evidence="1">The sequence shown here is derived from an EMBL/GenBank/DDBJ whole genome shotgun (WGS) entry which is preliminary data.</text>
</comment>
<evidence type="ECO:0000313" key="2">
    <source>
        <dbReference type="Proteomes" id="UP000652176"/>
    </source>
</evidence>
<gene>
    <name evidence="1" type="primary">tssG</name>
    <name evidence="1" type="ORF">IE877_01310</name>
</gene>
<dbReference type="Pfam" id="PF06996">
    <property type="entry name" value="T6SS_TssG"/>
    <property type="match status" value="1"/>
</dbReference>
<dbReference type="PANTHER" id="PTHR35564:SF4">
    <property type="entry name" value="CYTOPLASMIC PROTEIN"/>
    <property type="match status" value="1"/>
</dbReference>
<name>A0ABR9CX64_9GAMM</name>
<sequence length="356" mass="39889">MASENRTPPHVLMTDLEQAAQGFDFFEAVRLIECLNADKPRLGSSVKVGDDPLRFAQEPELEFSPSTIASYVNHDRISERPRLAVNFLGLFGPNGPMPLHLTEYVRERLRHHHDPTFARFADIFHHRMISLFYRAWANARPTVQYDRPETDRFGFYVGAMLGVAGEAHQDRDALADRAKLFYAGHFAAQTKHPAGLQSIIADVLNVQVRIDEFVGEWMDIQLSDQTRLGVSADIACLGQTALLGAAVWGCQHKFNIALGPLRLPQYLALLPGGEGLPQLVAIVRNYVGDEYVWDAQLILEKFQVPNELVLGKVDACNDLSMNGDAQLGWSMWLGPRHKYSDADDLRLNPFITLAVE</sequence>
<dbReference type="PANTHER" id="PTHR35564">
    <property type="match status" value="1"/>
</dbReference>
<dbReference type="EMBL" id="JACXSS010000001">
    <property type="protein sequence ID" value="MBD9354533.1"/>
    <property type="molecule type" value="Genomic_DNA"/>
</dbReference>